<name>A0A5A7PUP6_STRAF</name>
<feature type="non-terminal residue" evidence="2">
    <location>
        <position position="194"/>
    </location>
</feature>
<sequence length="194" mass="22313">NAVKLYLHIGGNTPKAKWVVSEKLSSYGFIKMLKIDGEEEYDEDELGRGEGFWKVGRKFRARFSTDLQMKFFGDQRRVDFVDCGVWALKFDPSHFPGSLRTQLDPTAFDFQLYNWLSNSPSEMESYIRPGCIVLSLYLSMPSSAWDQLFTSQGSKDGHEFLPSLPTTITVRSIDVDFWGNGRFLAYTYRQMVVL</sequence>
<organism evidence="2 3">
    <name type="scientific">Striga asiatica</name>
    <name type="common">Asiatic witchweed</name>
    <name type="synonym">Buchnera asiatica</name>
    <dbReference type="NCBI Taxonomy" id="4170"/>
    <lineage>
        <taxon>Eukaryota</taxon>
        <taxon>Viridiplantae</taxon>
        <taxon>Streptophyta</taxon>
        <taxon>Embryophyta</taxon>
        <taxon>Tracheophyta</taxon>
        <taxon>Spermatophyta</taxon>
        <taxon>Magnoliopsida</taxon>
        <taxon>eudicotyledons</taxon>
        <taxon>Gunneridae</taxon>
        <taxon>Pentapetalae</taxon>
        <taxon>asterids</taxon>
        <taxon>lamiids</taxon>
        <taxon>Lamiales</taxon>
        <taxon>Orobanchaceae</taxon>
        <taxon>Buchnereae</taxon>
        <taxon>Striga</taxon>
    </lineage>
</organism>
<dbReference type="EMBL" id="BKCP01005039">
    <property type="protein sequence ID" value="GER35857.1"/>
    <property type="molecule type" value="Genomic_DNA"/>
</dbReference>
<proteinExistence type="predicted"/>
<reference evidence="3" key="1">
    <citation type="journal article" date="2019" name="Curr. Biol.">
        <title>Genome Sequence of Striga asiatica Provides Insight into the Evolution of Plant Parasitism.</title>
        <authorList>
            <person name="Yoshida S."/>
            <person name="Kim S."/>
            <person name="Wafula E.K."/>
            <person name="Tanskanen J."/>
            <person name="Kim Y.M."/>
            <person name="Honaas L."/>
            <person name="Yang Z."/>
            <person name="Spallek T."/>
            <person name="Conn C.E."/>
            <person name="Ichihashi Y."/>
            <person name="Cheong K."/>
            <person name="Cui S."/>
            <person name="Der J.P."/>
            <person name="Gundlach H."/>
            <person name="Jiao Y."/>
            <person name="Hori C."/>
            <person name="Ishida J.K."/>
            <person name="Kasahara H."/>
            <person name="Kiba T."/>
            <person name="Kim M.S."/>
            <person name="Koo N."/>
            <person name="Laohavisit A."/>
            <person name="Lee Y.H."/>
            <person name="Lumba S."/>
            <person name="McCourt P."/>
            <person name="Mortimer J.C."/>
            <person name="Mutuku J.M."/>
            <person name="Nomura T."/>
            <person name="Sasaki-Sekimoto Y."/>
            <person name="Seto Y."/>
            <person name="Wang Y."/>
            <person name="Wakatake T."/>
            <person name="Sakakibara H."/>
            <person name="Demura T."/>
            <person name="Yamaguchi S."/>
            <person name="Yoneyama K."/>
            <person name="Manabe R.I."/>
            <person name="Nelson D.C."/>
            <person name="Schulman A.H."/>
            <person name="Timko M.P."/>
            <person name="dePamphilis C.W."/>
            <person name="Choi D."/>
            <person name="Shirasu K."/>
        </authorList>
    </citation>
    <scope>NUCLEOTIDE SEQUENCE [LARGE SCALE GENOMIC DNA]</scope>
    <source>
        <strain evidence="3">cv. UVA1</strain>
    </source>
</reference>
<evidence type="ECO:0000313" key="3">
    <source>
        <dbReference type="Proteomes" id="UP000325081"/>
    </source>
</evidence>
<dbReference type="Pfam" id="PF23581">
    <property type="entry name" value="DUF7135"/>
    <property type="match status" value="1"/>
</dbReference>
<evidence type="ECO:0000259" key="1">
    <source>
        <dbReference type="Pfam" id="PF23581"/>
    </source>
</evidence>
<feature type="non-terminal residue" evidence="2">
    <location>
        <position position="1"/>
    </location>
</feature>
<dbReference type="InterPro" id="IPR055559">
    <property type="entry name" value="CYPRO4_DUF7135"/>
</dbReference>
<evidence type="ECO:0000313" key="2">
    <source>
        <dbReference type="EMBL" id="GER35857.1"/>
    </source>
</evidence>
<protein>
    <submittedName>
        <fullName evidence="2">Squamosa promoter binding protein-like 14</fullName>
    </submittedName>
</protein>
<dbReference type="Proteomes" id="UP000325081">
    <property type="component" value="Unassembled WGS sequence"/>
</dbReference>
<comment type="caution">
    <text evidence="2">The sequence shown here is derived from an EMBL/GenBank/DDBJ whole genome shotgun (WGS) entry which is preliminary data.</text>
</comment>
<dbReference type="OrthoDB" id="1732649at2759"/>
<keyword evidence="3" id="KW-1185">Reference proteome</keyword>
<feature type="domain" description="DUF7135" evidence="1">
    <location>
        <begin position="1"/>
        <end position="91"/>
    </location>
</feature>
<accession>A0A5A7PUP6</accession>
<dbReference type="AlphaFoldDB" id="A0A5A7PUP6"/>
<gene>
    <name evidence="2" type="ORF">STAS_12166</name>
</gene>